<dbReference type="Proteomes" id="UP000011778">
    <property type="component" value="Unassembled WGS sequence"/>
</dbReference>
<gene>
    <name evidence="5" type="ORF">LEP1GSC150_1778</name>
</gene>
<name>M3HZB9_LEPIT</name>
<dbReference type="Pfam" id="PF00679">
    <property type="entry name" value="EFG_C"/>
    <property type="match status" value="1"/>
</dbReference>
<accession>M3HZB9</accession>
<dbReference type="InterPro" id="IPR004548">
    <property type="entry name" value="PrfC"/>
</dbReference>
<dbReference type="PROSITE" id="PS51722">
    <property type="entry name" value="G_TR_2"/>
    <property type="match status" value="1"/>
</dbReference>
<dbReference type="EMBL" id="AFMD02000139">
    <property type="protein sequence ID" value="EMG23201.1"/>
    <property type="molecule type" value="Genomic_DNA"/>
</dbReference>
<dbReference type="InterPro" id="IPR035647">
    <property type="entry name" value="EFG_III/V"/>
</dbReference>
<dbReference type="Pfam" id="PF00009">
    <property type="entry name" value="GTP_EFTU"/>
    <property type="match status" value="1"/>
</dbReference>
<dbReference type="PANTHER" id="PTHR43556:SF2">
    <property type="entry name" value="PEPTIDE CHAIN RELEASE FACTOR RF3"/>
    <property type="match status" value="1"/>
</dbReference>
<dbReference type="AlphaFoldDB" id="M3HZB9"/>
<evidence type="ECO:0000256" key="2">
    <source>
        <dbReference type="ARBA" id="ARBA00022741"/>
    </source>
</evidence>
<dbReference type="Gene3D" id="3.30.70.240">
    <property type="match status" value="1"/>
</dbReference>
<dbReference type="Gene3D" id="3.40.50.300">
    <property type="entry name" value="P-loop containing nucleotide triphosphate hydrolases"/>
    <property type="match status" value="1"/>
</dbReference>
<dbReference type="Gene3D" id="3.30.70.870">
    <property type="entry name" value="Elongation Factor G (Translational Gtpase), domain 3"/>
    <property type="match status" value="1"/>
</dbReference>
<dbReference type="PRINTS" id="PR00315">
    <property type="entry name" value="ELONGATNFCT"/>
</dbReference>
<dbReference type="CDD" id="cd01514">
    <property type="entry name" value="Elongation_Factor_C"/>
    <property type="match status" value="1"/>
</dbReference>
<evidence type="ECO:0000256" key="1">
    <source>
        <dbReference type="ARBA" id="ARBA00009978"/>
    </source>
</evidence>
<dbReference type="InterPro" id="IPR027417">
    <property type="entry name" value="P-loop_NTPase"/>
</dbReference>
<dbReference type="SUPFAM" id="SSF52540">
    <property type="entry name" value="P-loop containing nucleoside triphosphate hydrolases"/>
    <property type="match status" value="1"/>
</dbReference>
<evidence type="ECO:0000259" key="4">
    <source>
        <dbReference type="PROSITE" id="PS51722"/>
    </source>
</evidence>
<evidence type="ECO:0000313" key="6">
    <source>
        <dbReference type="Proteomes" id="UP000011778"/>
    </source>
</evidence>
<sequence>MKMDSLKKSRNFSRAKNMQILNVGIFAHIDAGKTTLLERILYETGKIRRPGTIEEGTTESDYLQEEIERGISIQSTLARVFWPNEKESRMLFQFLDNPGHLDFQSQTSASLIVADLGIVLIDAFEGLKSQTLQNVEWLRKRKIPILFFLNKLDRTGIDITDSLVDLEAVLGKEPILLWKEGETCSLLKEGSSDQELLPLLEWDEKLSERYLKHPDSLSELAREGFAEGFWKNQFFPVFGGAALHGDGVRELLAVLELLSKTFRPELRPKEELGIVFKRELHPDLGKIVYIQPMQEFPQNSHFYSAAGKAQFGSFYQLSMREFEETSRTQPREIVVTTGLEFLKPGEILYSTPQNNYKSELLPVRKQFQIILEPEVAEHRDSLWNSLQTLVWLDEGLETKILSETGQIQLSGLGELHLEVSLSRLKEFFPNTFNVSSIKVARFELWKKMARQGEFQHTAFDQKISSGLVHASLVSSNSFAREVRFETKITETLKEAITSAFYEVVVKGTKGEEILGLDLIVHRYDPPDISIDVSSLVKVAVIKGLKDIIPGNTELVGPISHLEILISDSSLGDVLGSLSKRSAKIQEVNPIGDGKSLVRASASTENLLGFAGVLRNMTQGRGVLSLDSLFDPEHYYVIT</sequence>
<dbReference type="GO" id="GO:0003924">
    <property type="term" value="F:GTPase activity"/>
    <property type="evidence" value="ECO:0007669"/>
    <property type="project" value="InterPro"/>
</dbReference>
<comment type="caution">
    <text evidence="5">The sequence shown here is derived from an EMBL/GenBank/DDBJ whole genome shotgun (WGS) entry which is preliminary data.</text>
</comment>
<dbReference type="GO" id="GO:0005829">
    <property type="term" value="C:cytosol"/>
    <property type="evidence" value="ECO:0007669"/>
    <property type="project" value="TreeGrafter"/>
</dbReference>
<evidence type="ECO:0000313" key="5">
    <source>
        <dbReference type="EMBL" id="EMG23201.1"/>
    </source>
</evidence>
<dbReference type="PANTHER" id="PTHR43556">
    <property type="entry name" value="PEPTIDE CHAIN RELEASE FACTOR RF3"/>
    <property type="match status" value="1"/>
</dbReference>
<feature type="domain" description="Tr-type G" evidence="4">
    <location>
        <begin position="18"/>
        <end position="265"/>
    </location>
</feature>
<dbReference type="FunFam" id="3.40.50.300:FF:002265">
    <property type="entry name" value="Elongation factor G"/>
    <property type="match status" value="1"/>
</dbReference>
<reference evidence="5 6" key="1">
    <citation type="submission" date="2013-02" db="EMBL/GenBank/DDBJ databases">
        <authorList>
            <person name="Harkins D.M."/>
            <person name="Durkin A.S."/>
            <person name="Brinkac L.M."/>
            <person name="Haft D.H."/>
            <person name="Selengut J.D."/>
            <person name="Sanka R."/>
            <person name="DePew J."/>
            <person name="Purushe J."/>
            <person name="Tulsiani S.M."/>
            <person name="Graham G.C."/>
            <person name="Burns M.-A."/>
            <person name="Dohnt M.F."/>
            <person name="Smythe L.D."/>
            <person name="McKay D.B."/>
            <person name="Craig S.B."/>
            <person name="Vinetz J.M."/>
            <person name="Sutton G.G."/>
            <person name="Nierman W.C."/>
            <person name="Fouts D.E."/>
        </authorList>
    </citation>
    <scope>NUCLEOTIDE SEQUENCE [LARGE SCALE GENOMIC DNA]</scope>
    <source>
        <strain evidence="5 6">LT2050</strain>
    </source>
</reference>
<dbReference type="GO" id="GO:0005525">
    <property type="term" value="F:GTP binding"/>
    <property type="evidence" value="ECO:0007669"/>
    <property type="project" value="UniProtKB-KW"/>
</dbReference>
<proteinExistence type="inferred from homology"/>
<dbReference type="InterPro" id="IPR041095">
    <property type="entry name" value="EFG_II"/>
</dbReference>
<organism evidence="5 6">
    <name type="scientific">Leptospira interrogans serovar Copenhageni str. LT2050</name>
    <dbReference type="NCBI Taxonomy" id="1001598"/>
    <lineage>
        <taxon>Bacteria</taxon>
        <taxon>Pseudomonadati</taxon>
        <taxon>Spirochaetota</taxon>
        <taxon>Spirochaetia</taxon>
        <taxon>Leptospirales</taxon>
        <taxon>Leptospiraceae</taxon>
        <taxon>Leptospira</taxon>
    </lineage>
</organism>
<dbReference type="SMART" id="SM00838">
    <property type="entry name" value="EFG_C"/>
    <property type="match status" value="1"/>
</dbReference>
<dbReference type="NCBIfam" id="NF009892">
    <property type="entry name" value="PRK13351.1-3"/>
    <property type="match status" value="1"/>
</dbReference>
<dbReference type="Pfam" id="PF14492">
    <property type="entry name" value="EFG_III"/>
    <property type="match status" value="1"/>
</dbReference>
<dbReference type="PRINTS" id="PR01037">
    <property type="entry name" value="TCRTETOQM"/>
</dbReference>
<dbReference type="NCBIfam" id="TIGR00231">
    <property type="entry name" value="small_GTP"/>
    <property type="match status" value="1"/>
</dbReference>
<keyword evidence="2" id="KW-0547">Nucleotide-binding</keyword>
<dbReference type="SUPFAM" id="SSF54980">
    <property type="entry name" value="EF-G C-terminal domain-like"/>
    <property type="match status" value="2"/>
</dbReference>
<dbReference type="InterPro" id="IPR000795">
    <property type="entry name" value="T_Tr_GTP-bd_dom"/>
</dbReference>
<comment type="similarity">
    <text evidence="1">Belongs to the TRAFAC class translation factor GTPase superfamily. Classic translation factor GTPase family. PrfC subfamily.</text>
</comment>
<dbReference type="InterPro" id="IPR005225">
    <property type="entry name" value="Small_GTP-bd"/>
</dbReference>
<dbReference type="GO" id="GO:0016150">
    <property type="term" value="F:translation release factor activity, codon nonspecific"/>
    <property type="evidence" value="ECO:0007669"/>
    <property type="project" value="TreeGrafter"/>
</dbReference>
<evidence type="ECO:0000256" key="3">
    <source>
        <dbReference type="ARBA" id="ARBA00023134"/>
    </source>
</evidence>
<dbReference type="InterPro" id="IPR000640">
    <property type="entry name" value="EFG_V-like"/>
</dbReference>
<protein>
    <submittedName>
        <fullName evidence="5">GTP-binding domain protein</fullName>
    </submittedName>
</protein>
<keyword evidence="3" id="KW-0342">GTP-binding</keyword>